<dbReference type="Proteomes" id="UP000618943">
    <property type="component" value="Unassembled WGS sequence"/>
</dbReference>
<sequence length="105" mass="12224">MELNAFQQWVKDYYEERGWSDLSIFTRIGFLAEETGEVARAIRALEIGRDRPDEVVGSYEENKQELVEELGDVLGNIIVIANKYDISLEEVFSTHQEKLHKRYKG</sequence>
<dbReference type="Pfam" id="PF03819">
    <property type="entry name" value="MazG"/>
    <property type="match status" value="1"/>
</dbReference>
<dbReference type="SUPFAM" id="SSF101386">
    <property type="entry name" value="all-alpha NTP pyrophosphatases"/>
    <property type="match status" value="1"/>
</dbReference>
<dbReference type="InterPro" id="IPR004518">
    <property type="entry name" value="MazG-like_dom"/>
</dbReference>
<accession>A0ABS1HDQ3</accession>
<dbReference type="PANTHER" id="PTHR42692">
    <property type="entry name" value="NUCLEOTIDE PYROPHOSPHOHYDROLASE"/>
    <property type="match status" value="1"/>
</dbReference>
<dbReference type="PIRSF" id="PIRSF036521">
    <property type="entry name" value="UCP036521_pph"/>
    <property type="match status" value="1"/>
</dbReference>
<keyword evidence="3" id="KW-1185">Reference proteome</keyword>
<organism evidence="2 3">
    <name type="scientific">Viridibacillus soli</name>
    <dbReference type="NCBI Taxonomy" id="2798301"/>
    <lineage>
        <taxon>Bacteria</taxon>
        <taxon>Bacillati</taxon>
        <taxon>Bacillota</taxon>
        <taxon>Bacilli</taxon>
        <taxon>Bacillales</taxon>
        <taxon>Caryophanaceae</taxon>
        <taxon>Viridibacillus</taxon>
    </lineage>
</organism>
<dbReference type="EMBL" id="JAEOAH010000055">
    <property type="protein sequence ID" value="MBK3497217.1"/>
    <property type="molecule type" value="Genomic_DNA"/>
</dbReference>
<protein>
    <submittedName>
        <fullName evidence="2">MazG-like family protein</fullName>
    </submittedName>
</protein>
<reference evidence="2 3" key="1">
    <citation type="submission" date="2020-12" db="EMBL/GenBank/DDBJ databases">
        <title>YIM B01967 draft genome.</title>
        <authorList>
            <person name="Yan X."/>
        </authorList>
    </citation>
    <scope>NUCLEOTIDE SEQUENCE [LARGE SCALE GENOMIC DNA]</scope>
    <source>
        <strain evidence="2 3">YIM B01967</strain>
    </source>
</reference>
<dbReference type="PANTHER" id="PTHR42692:SF2">
    <property type="entry name" value="IG HYPOTHETICAL 16995"/>
    <property type="match status" value="1"/>
</dbReference>
<comment type="caution">
    <text evidence="2">The sequence shown here is derived from an EMBL/GenBank/DDBJ whole genome shotgun (WGS) entry which is preliminary data.</text>
</comment>
<dbReference type="InterPro" id="IPR047046">
    <property type="entry name" value="YpjD/YvdC"/>
</dbReference>
<name>A0ABS1HDQ3_9BACL</name>
<evidence type="ECO:0000259" key="1">
    <source>
        <dbReference type="Pfam" id="PF03819"/>
    </source>
</evidence>
<feature type="domain" description="NTP pyrophosphohydrolase MazG-like" evidence="1">
    <location>
        <begin position="30"/>
        <end position="104"/>
    </location>
</feature>
<dbReference type="InterPro" id="IPR011411">
    <property type="entry name" value="MazG-related_YvdC"/>
</dbReference>
<evidence type="ECO:0000313" key="3">
    <source>
        <dbReference type="Proteomes" id="UP000618943"/>
    </source>
</evidence>
<proteinExistence type="predicted"/>
<dbReference type="RefSeq" id="WP_200750522.1">
    <property type="nucleotide sequence ID" value="NZ_JAEOAH010000055.1"/>
</dbReference>
<dbReference type="CDD" id="cd11523">
    <property type="entry name" value="NTP-PPase"/>
    <property type="match status" value="1"/>
</dbReference>
<dbReference type="Gene3D" id="1.10.287.1080">
    <property type="entry name" value="MazG-like"/>
    <property type="match status" value="1"/>
</dbReference>
<evidence type="ECO:0000313" key="2">
    <source>
        <dbReference type="EMBL" id="MBK3497217.1"/>
    </source>
</evidence>
<gene>
    <name evidence="2" type="ORF">JFL43_20780</name>
</gene>